<dbReference type="EMBL" id="FRCR01000013">
    <property type="protein sequence ID" value="SHM80048.1"/>
    <property type="molecule type" value="Genomic_DNA"/>
</dbReference>
<evidence type="ECO:0000256" key="1">
    <source>
        <dbReference type="ARBA" id="ARBA00007162"/>
    </source>
</evidence>
<keyword evidence="4" id="KW-1185">Reference proteome</keyword>
<dbReference type="CDD" id="cd01071">
    <property type="entry name" value="PBP2_PhnD_like"/>
    <property type="match status" value="1"/>
</dbReference>
<name>A0A1M7LPT5_9FIRM</name>
<gene>
    <name evidence="3" type="ORF">SAMN05660826_01988</name>
</gene>
<dbReference type="PANTHER" id="PTHR35841:SF1">
    <property type="entry name" value="PHOSPHONATES-BINDING PERIPLASMIC PROTEIN"/>
    <property type="match status" value="1"/>
</dbReference>
<dbReference type="AlphaFoldDB" id="A0A1M7LPT5"/>
<dbReference type="OrthoDB" id="9781943at2"/>
<dbReference type="PANTHER" id="PTHR35841">
    <property type="entry name" value="PHOSPHONATES-BINDING PERIPLASMIC PROTEIN"/>
    <property type="match status" value="1"/>
</dbReference>
<proteinExistence type="inferred from homology"/>
<protein>
    <submittedName>
        <fullName evidence="3">Phosphonate transport system substrate-binding protein</fullName>
    </submittedName>
</protein>
<reference evidence="4" key="1">
    <citation type="submission" date="2016-11" db="EMBL/GenBank/DDBJ databases">
        <authorList>
            <person name="Varghese N."/>
            <person name="Submissions S."/>
        </authorList>
    </citation>
    <scope>NUCLEOTIDE SEQUENCE [LARGE SCALE GENOMIC DNA]</scope>
    <source>
        <strain evidence="4">DSM 18802</strain>
    </source>
</reference>
<dbReference type="GO" id="GO:0015716">
    <property type="term" value="P:organic phosphonate transport"/>
    <property type="evidence" value="ECO:0007669"/>
    <property type="project" value="InterPro"/>
</dbReference>
<evidence type="ECO:0000313" key="3">
    <source>
        <dbReference type="EMBL" id="SHM80048.1"/>
    </source>
</evidence>
<dbReference type="InterPro" id="IPR017797">
    <property type="entry name" value="Phosphnate-bd"/>
</dbReference>
<dbReference type="GO" id="GO:0055085">
    <property type="term" value="P:transmembrane transport"/>
    <property type="evidence" value="ECO:0007669"/>
    <property type="project" value="InterPro"/>
</dbReference>
<dbReference type="SUPFAM" id="SSF53850">
    <property type="entry name" value="Periplasmic binding protein-like II"/>
    <property type="match status" value="1"/>
</dbReference>
<dbReference type="Proteomes" id="UP000184375">
    <property type="component" value="Unassembled WGS sequence"/>
</dbReference>
<dbReference type="InterPro" id="IPR005770">
    <property type="entry name" value="PhnD"/>
</dbReference>
<dbReference type="RefSeq" id="WP_073258021.1">
    <property type="nucleotide sequence ID" value="NZ_FRCR01000013.1"/>
</dbReference>
<dbReference type="PROSITE" id="PS51257">
    <property type="entry name" value="PROKAR_LIPOPROTEIN"/>
    <property type="match status" value="1"/>
</dbReference>
<sequence length="313" mass="34138">MLVKKEQLKIFLPVLLAVLALAVLAGCSGGGGNANKSASVPEGWPEVLRYGVVPYESQETIARTYKPVVDALSEYLGIKVEMYMGTDYTSMIEAMRTKKLDVAEFGPFSYVIAHERSGAEAFATPAKSPEEAFYYSLIIVPAKSNINTLDDLKGKKFLFVDPASTSGNLIPHAMLAEHFGVSSAAEVDALFSSVSFSGGHDASILAVARGDADGAGISSSTLEKMIKSGALKESDIRVIKKSDPIPKDPVAYRSDLPQDLKDKIREFFLNFKNEEFFKEMGINGYYPTDDSKFDVIRKVVKALNLTPEELLKK</sequence>
<dbReference type="Pfam" id="PF12974">
    <property type="entry name" value="Phosphonate-bd"/>
    <property type="match status" value="1"/>
</dbReference>
<dbReference type="NCBIfam" id="TIGR01098">
    <property type="entry name" value="3A0109s03R"/>
    <property type="match status" value="1"/>
</dbReference>
<dbReference type="STRING" id="447595.SAMN05660826_01988"/>
<keyword evidence="2" id="KW-0732">Signal</keyword>
<dbReference type="NCBIfam" id="TIGR03431">
    <property type="entry name" value="PhnD"/>
    <property type="match status" value="1"/>
</dbReference>
<accession>A0A1M7LPT5</accession>
<dbReference type="GO" id="GO:0043190">
    <property type="term" value="C:ATP-binding cassette (ABC) transporter complex"/>
    <property type="evidence" value="ECO:0007669"/>
    <property type="project" value="InterPro"/>
</dbReference>
<evidence type="ECO:0000256" key="2">
    <source>
        <dbReference type="ARBA" id="ARBA00022729"/>
    </source>
</evidence>
<organism evidence="3 4">
    <name type="scientific">Caldanaerovirga acetigignens</name>
    <dbReference type="NCBI Taxonomy" id="447595"/>
    <lineage>
        <taxon>Bacteria</taxon>
        <taxon>Bacillati</taxon>
        <taxon>Bacillota</taxon>
        <taxon>Clostridia</taxon>
        <taxon>Thermosediminibacterales</taxon>
        <taxon>Thermosediminibacteraceae</taxon>
        <taxon>Caldanaerovirga</taxon>
    </lineage>
</organism>
<dbReference type="Gene3D" id="3.40.190.10">
    <property type="entry name" value="Periplasmic binding protein-like II"/>
    <property type="match status" value="2"/>
</dbReference>
<comment type="similarity">
    <text evidence="1">Belongs to the phosphate/phosphite/phosphonate binding protein family.</text>
</comment>
<evidence type="ECO:0000313" key="4">
    <source>
        <dbReference type="Proteomes" id="UP000184375"/>
    </source>
</evidence>